<evidence type="ECO:0000256" key="9">
    <source>
        <dbReference type="ARBA" id="ARBA00022723"/>
    </source>
</evidence>
<accession>A0A0M0LP64</accession>
<evidence type="ECO:0000256" key="16">
    <source>
        <dbReference type="ARBA" id="ARBA00023163"/>
    </source>
</evidence>
<evidence type="ECO:0000256" key="10">
    <source>
        <dbReference type="ARBA" id="ARBA00022801"/>
    </source>
</evidence>
<evidence type="ECO:0000256" key="3">
    <source>
        <dbReference type="ARBA" id="ARBA00004496"/>
    </source>
</evidence>
<dbReference type="GO" id="GO:0031047">
    <property type="term" value="P:regulatory ncRNA-mediated gene silencing"/>
    <property type="evidence" value="ECO:0007669"/>
    <property type="project" value="UniProtKB-KW"/>
</dbReference>
<comment type="subcellular location">
    <subcellularLocation>
        <location evidence="3">Cytoplasm</location>
    </subcellularLocation>
    <subcellularLocation>
        <location evidence="2">Nucleus</location>
    </subcellularLocation>
</comment>
<dbReference type="GO" id="GO:0030014">
    <property type="term" value="C:CCR4-NOT complex"/>
    <property type="evidence" value="ECO:0007669"/>
    <property type="project" value="InterPro"/>
</dbReference>
<dbReference type="GO" id="GO:0004535">
    <property type="term" value="F:poly(A)-specific ribonuclease activity"/>
    <property type="evidence" value="ECO:0007669"/>
    <property type="project" value="UniProtKB-EC"/>
</dbReference>
<keyword evidence="11" id="KW-0269">Exonuclease</keyword>
<comment type="similarity">
    <text evidence="4">Belongs to the CAF1 family.</text>
</comment>
<organism evidence="18 19">
    <name type="scientific">Chrysochromulina tobinii</name>
    <dbReference type="NCBI Taxonomy" id="1460289"/>
    <lineage>
        <taxon>Eukaryota</taxon>
        <taxon>Haptista</taxon>
        <taxon>Haptophyta</taxon>
        <taxon>Prymnesiophyceae</taxon>
        <taxon>Prymnesiales</taxon>
        <taxon>Chrysochromulinaceae</taxon>
        <taxon>Chrysochromulina</taxon>
    </lineage>
</organism>
<evidence type="ECO:0000256" key="1">
    <source>
        <dbReference type="ARBA" id="ARBA00001663"/>
    </source>
</evidence>
<dbReference type="InterPro" id="IPR036397">
    <property type="entry name" value="RNaseH_sf"/>
</dbReference>
<keyword evidence="15" id="KW-0943">RNA-mediated gene silencing</keyword>
<proteinExistence type="inferred from homology"/>
<dbReference type="InterPro" id="IPR006941">
    <property type="entry name" value="RNase_CAF1"/>
</dbReference>
<evidence type="ECO:0000256" key="17">
    <source>
        <dbReference type="ARBA" id="ARBA00023242"/>
    </source>
</evidence>
<keyword evidence="13" id="KW-0694">RNA-binding</keyword>
<reference evidence="19" key="1">
    <citation type="journal article" date="2015" name="PLoS Genet.">
        <title>Genome Sequence and Transcriptome Analyses of Chrysochromulina tobin: Metabolic Tools for Enhanced Algal Fitness in the Prominent Order Prymnesiales (Haptophyceae).</title>
        <authorList>
            <person name="Hovde B.T."/>
            <person name="Deodato C.R."/>
            <person name="Hunsperger H.M."/>
            <person name="Ryken S.A."/>
            <person name="Yost W."/>
            <person name="Jha R.K."/>
            <person name="Patterson J."/>
            <person name="Monnat R.J. Jr."/>
            <person name="Barlow S.B."/>
            <person name="Starkenburg S.R."/>
            <person name="Cattolico R.A."/>
        </authorList>
    </citation>
    <scope>NUCLEOTIDE SEQUENCE</scope>
    <source>
        <strain evidence="19">CCMP291</strain>
    </source>
</reference>
<dbReference type="AlphaFoldDB" id="A0A0M0LP64"/>
<comment type="caution">
    <text evidence="18">The sequence shown here is derived from an EMBL/GenBank/DDBJ whole genome shotgun (WGS) entry which is preliminary data.</text>
</comment>
<dbReference type="SUPFAM" id="SSF53098">
    <property type="entry name" value="Ribonuclease H-like"/>
    <property type="match status" value="1"/>
</dbReference>
<dbReference type="EMBL" id="JWZX01000486">
    <property type="protein sequence ID" value="KOO52834.1"/>
    <property type="molecule type" value="Genomic_DNA"/>
</dbReference>
<dbReference type="InterPro" id="IPR012337">
    <property type="entry name" value="RNaseH-like_sf"/>
</dbReference>
<evidence type="ECO:0000256" key="2">
    <source>
        <dbReference type="ARBA" id="ARBA00004123"/>
    </source>
</evidence>
<evidence type="ECO:0000256" key="13">
    <source>
        <dbReference type="ARBA" id="ARBA00022884"/>
    </source>
</evidence>
<evidence type="ECO:0000256" key="7">
    <source>
        <dbReference type="ARBA" id="ARBA00022491"/>
    </source>
</evidence>
<comment type="catalytic activity">
    <reaction evidence="1">
        <text>Exonucleolytic cleavage of poly(A) to 5'-AMP.</text>
        <dbReference type="EC" id="3.1.13.4"/>
    </reaction>
</comment>
<evidence type="ECO:0000256" key="6">
    <source>
        <dbReference type="ARBA" id="ARBA00022490"/>
    </source>
</evidence>
<dbReference type="Proteomes" id="UP000037460">
    <property type="component" value="Unassembled WGS sequence"/>
</dbReference>
<keyword evidence="17" id="KW-0539">Nucleus</keyword>
<evidence type="ECO:0000313" key="18">
    <source>
        <dbReference type="EMBL" id="KOO52834.1"/>
    </source>
</evidence>
<keyword evidence="8" id="KW-0540">Nuclease</keyword>
<dbReference type="GO" id="GO:0046872">
    <property type="term" value="F:metal ion binding"/>
    <property type="evidence" value="ECO:0007669"/>
    <property type="project" value="UniProtKB-KW"/>
</dbReference>
<keyword evidence="16" id="KW-0804">Transcription</keyword>
<dbReference type="GO" id="GO:0003723">
    <property type="term" value="F:RNA binding"/>
    <property type="evidence" value="ECO:0007669"/>
    <property type="project" value="UniProtKB-KW"/>
</dbReference>
<dbReference type="Pfam" id="PF04857">
    <property type="entry name" value="CAF1"/>
    <property type="match status" value="1"/>
</dbReference>
<dbReference type="GO" id="GO:0006417">
    <property type="term" value="P:regulation of translation"/>
    <property type="evidence" value="ECO:0007669"/>
    <property type="project" value="UniProtKB-KW"/>
</dbReference>
<dbReference type="PANTHER" id="PTHR10797">
    <property type="entry name" value="CCR4-NOT TRANSCRIPTION COMPLEX SUBUNIT"/>
    <property type="match status" value="1"/>
</dbReference>
<dbReference type="FunFam" id="3.30.420.10:FF:000005">
    <property type="entry name" value="CCR4-NOT transcription complex subunit 7"/>
    <property type="match status" value="1"/>
</dbReference>
<dbReference type="GO" id="GO:0005737">
    <property type="term" value="C:cytoplasm"/>
    <property type="evidence" value="ECO:0007669"/>
    <property type="project" value="UniProtKB-SubCell"/>
</dbReference>
<keyword evidence="14" id="KW-0805">Transcription regulation</keyword>
<evidence type="ECO:0000256" key="12">
    <source>
        <dbReference type="ARBA" id="ARBA00022845"/>
    </source>
</evidence>
<evidence type="ECO:0000256" key="14">
    <source>
        <dbReference type="ARBA" id="ARBA00023015"/>
    </source>
</evidence>
<dbReference type="Gene3D" id="3.30.420.10">
    <property type="entry name" value="Ribonuclease H-like superfamily/Ribonuclease H"/>
    <property type="match status" value="1"/>
</dbReference>
<sequence length="331" mass="36615">MNAGSPSAAVLDPKVSYIRDVWHDNLEQEMANIRQMIINYPVISMDTEFPGVVAKPIGSFKSASDFHYQTLRCNVDLLKIIQLGLTFSNDEGELAPGVCTYQFNFKFSLNDDIYAQDSIDLLTRSGINFQRHEDYGIDVVFFAELFISSGCVLSDDVKWISFHSGYDFGYLVKLLTCKRLPAEEDVFFLELKLYFPSFYDIKYLMKACEGLKGGLNKLAEDLEVERIGPEHQAGSDSLLTQATYYKMRQLFFEDEMDEDRHMNILYGLERGANLVKGGPGGSGNERVVNVSSSAQRAEAARASAEAASLLAQLPTGGAGSAGGGYDQESSA</sequence>
<evidence type="ECO:0000256" key="4">
    <source>
        <dbReference type="ARBA" id="ARBA00008372"/>
    </source>
</evidence>
<evidence type="ECO:0000256" key="8">
    <source>
        <dbReference type="ARBA" id="ARBA00022722"/>
    </source>
</evidence>
<dbReference type="OrthoDB" id="1164111at2759"/>
<dbReference type="InterPro" id="IPR039637">
    <property type="entry name" value="CNOT7/CNOT8/Pop2"/>
</dbReference>
<keyword evidence="6" id="KW-0963">Cytoplasm</keyword>
<keyword evidence="19" id="KW-1185">Reference proteome</keyword>
<evidence type="ECO:0000256" key="11">
    <source>
        <dbReference type="ARBA" id="ARBA00022839"/>
    </source>
</evidence>
<keyword evidence="7" id="KW-0678">Repressor</keyword>
<keyword evidence="9" id="KW-0479">Metal-binding</keyword>
<keyword evidence="12" id="KW-0810">Translation regulation</keyword>
<dbReference type="EC" id="3.1.13.4" evidence="5"/>
<gene>
    <name evidence="18" type="ORF">Ctob_009788</name>
</gene>
<keyword evidence="10" id="KW-0378">Hydrolase</keyword>
<evidence type="ECO:0000256" key="15">
    <source>
        <dbReference type="ARBA" id="ARBA00023158"/>
    </source>
</evidence>
<dbReference type="GO" id="GO:0005634">
    <property type="term" value="C:nucleus"/>
    <property type="evidence" value="ECO:0007669"/>
    <property type="project" value="UniProtKB-SubCell"/>
</dbReference>
<evidence type="ECO:0000313" key="19">
    <source>
        <dbReference type="Proteomes" id="UP000037460"/>
    </source>
</evidence>
<name>A0A0M0LP64_9EUKA</name>
<protein>
    <recommendedName>
        <fullName evidence="5">poly(A)-specific ribonuclease</fullName>
        <ecNumber evidence="5">3.1.13.4</ecNumber>
    </recommendedName>
</protein>
<evidence type="ECO:0000256" key="5">
    <source>
        <dbReference type="ARBA" id="ARBA00012161"/>
    </source>
</evidence>